<reference evidence="1 2" key="1">
    <citation type="submission" date="2019-06" db="EMBL/GenBank/DDBJ databases">
        <title>Whole genome shotgun sequence of Acetobacter orleanensis NBRC 13752.</title>
        <authorList>
            <person name="Hosoyama A."/>
            <person name="Uohara A."/>
            <person name="Ohji S."/>
            <person name="Ichikawa N."/>
        </authorList>
    </citation>
    <scope>NUCLEOTIDE SEQUENCE [LARGE SCALE GENOMIC DNA]</scope>
    <source>
        <strain evidence="1 2">NBRC 13752</strain>
    </source>
</reference>
<evidence type="ECO:0000313" key="1">
    <source>
        <dbReference type="EMBL" id="GEB82262.1"/>
    </source>
</evidence>
<dbReference type="AlphaFoldDB" id="A0A4Y3TK09"/>
<comment type="caution">
    <text evidence="1">The sequence shown here is derived from an EMBL/GenBank/DDBJ whole genome shotgun (WGS) entry which is preliminary data.</text>
</comment>
<accession>A0A4Y3TK09</accession>
<proteinExistence type="predicted"/>
<keyword evidence="2" id="KW-1185">Reference proteome</keyword>
<protein>
    <submittedName>
        <fullName evidence="1">Uncharacterized protein</fullName>
    </submittedName>
</protein>
<evidence type="ECO:0000313" key="2">
    <source>
        <dbReference type="Proteomes" id="UP000317617"/>
    </source>
</evidence>
<dbReference type="Proteomes" id="UP000317617">
    <property type="component" value="Unassembled WGS sequence"/>
</dbReference>
<organism evidence="1 2">
    <name type="scientific">Acetobacter orleanensis</name>
    <dbReference type="NCBI Taxonomy" id="104099"/>
    <lineage>
        <taxon>Bacteria</taxon>
        <taxon>Pseudomonadati</taxon>
        <taxon>Pseudomonadota</taxon>
        <taxon>Alphaproteobacteria</taxon>
        <taxon>Acetobacterales</taxon>
        <taxon>Acetobacteraceae</taxon>
        <taxon>Acetobacter</taxon>
    </lineage>
</organism>
<name>A0A4Y3TK09_9PROT</name>
<dbReference type="EMBL" id="BJMU01000002">
    <property type="protein sequence ID" value="GEB82262.1"/>
    <property type="molecule type" value="Genomic_DNA"/>
</dbReference>
<sequence>MIQIKGGKRKTEEALQSAEGPRWLPSIGGYEKAESVSGYVVPGCAG</sequence>
<gene>
    <name evidence="1" type="ORF">AOR01nite_07390</name>
</gene>
<dbReference type="RefSeq" id="WP_156475919.1">
    <property type="nucleotide sequence ID" value="NZ_LHZV01000055.1"/>
</dbReference>